<dbReference type="NCBIfam" id="TIGR02532">
    <property type="entry name" value="IV_pilin_GFxxxE"/>
    <property type="match status" value="1"/>
</dbReference>
<dbReference type="PROSITE" id="PS00409">
    <property type="entry name" value="PROKAR_NTER_METHYL"/>
    <property type="match status" value="1"/>
</dbReference>
<dbReference type="InterPro" id="IPR012902">
    <property type="entry name" value="N_methyl_site"/>
</dbReference>
<accession>A0A1G7NNF4</accession>
<name>A0A1G7NNF4_9PROT</name>
<dbReference type="AlphaFoldDB" id="A0A1G7NNF4"/>
<evidence type="ECO:0000313" key="3">
    <source>
        <dbReference type="EMBL" id="SDF75471.1"/>
    </source>
</evidence>
<dbReference type="Pfam" id="PF07963">
    <property type="entry name" value="N_methyl"/>
    <property type="match status" value="1"/>
</dbReference>
<feature type="transmembrane region" description="Helical" evidence="2">
    <location>
        <begin position="21"/>
        <end position="39"/>
    </location>
</feature>
<feature type="region of interest" description="Disordered" evidence="1">
    <location>
        <begin position="210"/>
        <end position="242"/>
    </location>
</feature>
<dbReference type="EMBL" id="FNCE01000002">
    <property type="protein sequence ID" value="SDF75471.1"/>
    <property type="molecule type" value="Genomic_DNA"/>
</dbReference>
<dbReference type="RefSeq" id="WP_176758511.1">
    <property type="nucleotide sequence ID" value="NZ_FNCE01000002.1"/>
</dbReference>
<gene>
    <name evidence="3" type="ORF">SAMN05216241_102235</name>
</gene>
<proteinExistence type="predicted"/>
<protein>
    <submittedName>
        <fullName evidence="3">Prepilin-type N-terminal cleavage/methylation domain-containing protein</fullName>
    </submittedName>
</protein>
<dbReference type="Proteomes" id="UP000199415">
    <property type="component" value="Unassembled WGS sequence"/>
</dbReference>
<evidence type="ECO:0000256" key="2">
    <source>
        <dbReference type="SAM" id="Phobius"/>
    </source>
</evidence>
<dbReference type="InterPro" id="IPR045584">
    <property type="entry name" value="Pilin-like"/>
</dbReference>
<organism evidence="3 4">
    <name type="scientific">Limimonas halophila</name>
    <dbReference type="NCBI Taxonomy" id="1082479"/>
    <lineage>
        <taxon>Bacteria</taxon>
        <taxon>Pseudomonadati</taxon>
        <taxon>Pseudomonadota</taxon>
        <taxon>Alphaproteobacteria</taxon>
        <taxon>Rhodospirillales</taxon>
        <taxon>Rhodovibrionaceae</taxon>
        <taxon>Limimonas</taxon>
    </lineage>
</organism>
<keyword evidence="2" id="KW-0472">Membrane</keyword>
<feature type="compositionally biased region" description="Low complexity" evidence="1">
    <location>
        <begin position="219"/>
        <end position="231"/>
    </location>
</feature>
<evidence type="ECO:0000256" key="1">
    <source>
        <dbReference type="SAM" id="MobiDB-lite"/>
    </source>
</evidence>
<keyword evidence="2" id="KW-0812">Transmembrane</keyword>
<keyword evidence="4" id="KW-1185">Reference proteome</keyword>
<evidence type="ECO:0000313" key="4">
    <source>
        <dbReference type="Proteomes" id="UP000199415"/>
    </source>
</evidence>
<sequence length="254" mass="27026">MPTISLFNRQRGLDRQRGFTLVELAVVLLIIGLIVGGVLRGEELITSAQLNSIQTDANRVRTATFTFQEKFRALPGDFEEVGILDTTPLDNPPTGGNGDGRIRCADGAAGDCRLGSANDEAVQFWVHLGTQGILETQANALNENGITADTAFRTSFDGVFTIKHGIDTQNFLDTERPNDLLMMVGTANDLSSQANDKPILSSRDAASLDAKVDDGRATSGDMLGGSSSSDGGCRDDETQSGYASDGRCALAFLF</sequence>
<reference evidence="3 4" key="1">
    <citation type="submission" date="2016-10" db="EMBL/GenBank/DDBJ databases">
        <authorList>
            <person name="de Groot N.N."/>
        </authorList>
    </citation>
    <scope>NUCLEOTIDE SEQUENCE [LARGE SCALE GENOMIC DNA]</scope>
    <source>
        <strain evidence="3 4">DSM 25584</strain>
    </source>
</reference>
<dbReference type="SUPFAM" id="SSF54523">
    <property type="entry name" value="Pili subunits"/>
    <property type="match status" value="1"/>
</dbReference>
<keyword evidence="2" id="KW-1133">Transmembrane helix</keyword>
<dbReference type="STRING" id="1082479.SAMN05216241_102235"/>